<evidence type="ECO:0000313" key="2">
    <source>
        <dbReference type="EMBL" id="MBB4844462.1"/>
    </source>
</evidence>
<dbReference type="Pfam" id="PF00480">
    <property type="entry name" value="ROK"/>
    <property type="match status" value="1"/>
</dbReference>
<sequence>MSQETLLGIDVGGSKIELVAYRLAASAPQAMEAVFRKRVATPTQQLPAFVQALAELVQEAEDALGLQACPLGIGLPGLRDGQTGLQISSNVPCLHKQPVVELLEKRLGRGGRRLAFGNDCQCFALSEAYGGAAAQARSMFGAILGTGAGGGFCADGRLLRGAQGLAGEWGHMAVPARLALHYQLPLVACGCGLQGCLETYVSGSGMRRLHQFFSGRVSEPAAIAAAAEAGDAAARHTLDCYFDLLGYGLAQLVLLLDPEVLVLGGGLSQMPLMYQRLPAAMRPHLFAQVRPPRVLPPRFGDAGGSRGAALLALPS</sequence>
<dbReference type="Gene3D" id="3.30.420.40">
    <property type="match status" value="2"/>
</dbReference>
<proteinExistence type="inferred from homology"/>
<keyword evidence="2" id="KW-0808">Transferase</keyword>
<gene>
    <name evidence="2" type="ORF">HNP55_003006</name>
</gene>
<dbReference type="Proteomes" id="UP000562027">
    <property type="component" value="Unassembled WGS sequence"/>
</dbReference>
<dbReference type="CDD" id="cd24057">
    <property type="entry name" value="ASKHA_NBD_ROK_NAGK"/>
    <property type="match status" value="1"/>
</dbReference>
<dbReference type="RefSeq" id="WP_184300901.1">
    <property type="nucleotide sequence ID" value="NZ_JACHLP010000006.1"/>
</dbReference>
<name>A0A840LCT9_9BURK</name>
<evidence type="ECO:0000256" key="1">
    <source>
        <dbReference type="ARBA" id="ARBA00006479"/>
    </source>
</evidence>
<dbReference type="PANTHER" id="PTHR18964">
    <property type="entry name" value="ROK (REPRESSOR, ORF, KINASE) FAMILY"/>
    <property type="match status" value="1"/>
</dbReference>
<reference evidence="2 3" key="1">
    <citation type="submission" date="2020-08" db="EMBL/GenBank/DDBJ databases">
        <title>Functional genomics of gut bacteria from endangered species of beetles.</title>
        <authorList>
            <person name="Carlos-Shanley C."/>
        </authorList>
    </citation>
    <scope>NUCLEOTIDE SEQUENCE [LARGE SCALE GENOMIC DNA]</scope>
    <source>
        <strain evidence="2 3">S00239</strain>
    </source>
</reference>
<accession>A0A840LCT9</accession>
<keyword evidence="3" id="KW-1185">Reference proteome</keyword>
<evidence type="ECO:0000313" key="3">
    <source>
        <dbReference type="Proteomes" id="UP000562027"/>
    </source>
</evidence>
<dbReference type="EMBL" id="JACHLP010000006">
    <property type="protein sequence ID" value="MBB4844462.1"/>
    <property type="molecule type" value="Genomic_DNA"/>
</dbReference>
<keyword evidence="2" id="KW-0418">Kinase</keyword>
<dbReference type="InterPro" id="IPR043129">
    <property type="entry name" value="ATPase_NBD"/>
</dbReference>
<comment type="caution">
    <text evidence="2">The sequence shown here is derived from an EMBL/GenBank/DDBJ whole genome shotgun (WGS) entry which is preliminary data.</text>
</comment>
<dbReference type="PANTHER" id="PTHR18964:SF149">
    <property type="entry name" value="BIFUNCTIONAL UDP-N-ACETYLGLUCOSAMINE 2-EPIMERASE_N-ACETYLMANNOSAMINE KINASE"/>
    <property type="match status" value="1"/>
</dbReference>
<dbReference type="InterPro" id="IPR000600">
    <property type="entry name" value="ROK"/>
</dbReference>
<dbReference type="EC" id="2.7.1.59" evidence="2"/>
<comment type="similarity">
    <text evidence="1">Belongs to the ROK (NagC/XylR) family.</text>
</comment>
<dbReference type="SUPFAM" id="SSF53067">
    <property type="entry name" value="Actin-like ATPase domain"/>
    <property type="match status" value="1"/>
</dbReference>
<dbReference type="AlphaFoldDB" id="A0A840LCT9"/>
<organism evidence="2 3">
    <name type="scientific">Roseateles oligotrophus</name>
    <dbReference type="NCBI Taxonomy" id="1769250"/>
    <lineage>
        <taxon>Bacteria</taxon>
        <taxon>Pseudomonadati</taxon>
        <taxon>Pseudomonadota</taxon>
        <taxon>Betaproteobacteria</taxon>
        <taxon>Burkholderiales</taxon>
        <taxon>Sphaerotilaceae</taxon>
        <taxon>Roseateles</taxon>
    </lineage>
</organism>
<dbReference type="GO" id="GO:0045127">
    <property type="term" value="F:N-acetylglucosamine kinase activity"/>
    <property type="evidence" value="ECO:0007669"/>
    <property type="project" value="UniProtKB-EC"/>
</dbReference>
<protein>
    <submittedName>
        <fullName evidence="2">N-acetylglucosamine kinase</fullName>
        <ecNumber evidence="2">2.7.1.59</ecNumber>
    </submittedName>
</protein>